<proteinExistence type="inferred from homology"/>
<dbReference type="InterPro" id="IPR029060">
    <property type="entry name" value="PIN-like_dom_sf"/>
</dbReference>
<dbReference type="EMBL" id="JAWJWF010000001">
    <property type="protein sequence ID" value="KAK6641457.1"/>
    <property type="molecule type" value="Genomic_DNA"/>
</dbReference>
<comment type="subcellular location">
    <subcellularLocation>
        <location evidence="1">Nucleus</location>
    </subcellularLocation>
</comment>
<dbReference type="Gene3D" id="2.40.50.690">
    <property type="match status" value="1"/>
</dbReference>
<dbReference type="Pfam" id="PF17216">
    <property type="entry name" value="Rrp44_CSD1"/>
    <property type="match status" value="1"/>
</dbReference>
<dbReference type="InterPro" id="IPR050180">
    <property type="entry name" value="RNR_Ribonuclease"/>
</dbReference>
<evidence type="ECO:0000256" key="1">
    <source>
        <dbReference type="ARBA" id="ARBA00004123"/>
    </source>
</evidence>
<dbReference type="InterPro" id="IPR033770">
    <property type="entry name" value="RRP44_S1"/>
</dbReference>
<evidence type="ECO:0000259" key="12">
    <source>
        <dbReference type="SMART" id="SM00670"/>
    </source>
</evidence>
<dbReference type="Pfam" id="PF17215">
    <property type="entry name" value="Rrp44_S1"/>
    <property type="match status" value="1"/>
</dbReference>
<keyword evidence="8" id="KW-0694">RNA-binding</keyword>
<gene>
    <name evidence="14" type="ORF">RUM44_013169</name>
</gene>
<dbReference type="InterPro" id="IPR012340">
    <property type="entry name" value="NA-bd_OB-fold"/>
</dbReference>
<sequence length="952" mass="108697">MLTSQTFLKKTKRGNILKIVREHYLRNDIWCGSALCKKCQQKNNDIVLDKSQKSLSDIVPDSHYIVLDTNIVLNQIDILEEEGISNVIILQTVLKEVKHRSSAVFKRLKDIIANPRKKFYVFVNEHHKETYIERNEGEKVNDRNDRAIRVSTIWYSNHLNNAIKVILLTDDKDNKQKALDEGIPAFSAEEYVKSLSSFPTLVDKLSKKEYEIDGKVGGEPIFPCHYTPNEIHEGIKNKSLLFGQFLSSRENFLEGTVNIDGEDKSVLIQGRDALNRAVDGDTVAVKLLPESQWIGSSELILQDEGEEEDMKTEQEILSRLGSKTVEKKPTGTIVGIIKRKWRQYCGILQSNVLEGSVRHIFVPAESKIPKVRIETRQFEFLKNQRIVVAIDSWPRHSRYPLGHFVRALGPIGDKETENEVLLLEHDVPHSKFSEAVLSYLPKLPWTITEEDLKNRVDLRDLDICSVDPPGCTDIDDALHCRKLENGNLEVGVHIADVSHFIRPGTALDKEAALRGTTVYLVDKRIDMVPELLSSNLCSLRGNEERFAFSCIWEMSEDAKIISTKFHKSIIKSKQAMTYEEAQLKIDDKRQTDNLALSLRWLNSLAKILKKRRLENGALVLASPEIRFQVDSETHDPIDVEAKKIRDTNSMVEEFMLLANISVAEKILQDFPECAMLRRHPSPPLSNFEPLVKAGRVQNFEILVDSGKNLAESLEKAVKPENPYFNTMLKILATRCMLQAVYFSSGMLQPDDYYHYGLACPIYTHFTSPIRRYADVIVHRLLAVAIDADSTYPDLLDKRKTQELCHNLNYRNRMAQYAGRASVALHTHLFFRGKIQDEEGYILYVRKNALQILIPKYGLEGTLYVSGKKELDNAGFVYDQETQTQKCGKVLFRAFDPVTVQLSLDRSNLQREKLVFQLVNPQIPNFSVPSLNGKRKKEEKDEKTGSSKCRRKS</sequence>
<evidence type="ECO:0000313" key="15">
    <source>
        <dbReference type="Proteomes" id="UP001359485"/>
    </source>
</evidence>
<keyword evidence="5" id="KW-0378">Hydrolase</keyword>
<feature type="compositionally biased region" description="Basic and acidic residues" evidence="11">
    <location>
        <begin position="935"/>
        <end position="944"/>
    </location>
</feature>
<keyword evidence="4" id="KW-0540">Nuclease</keyword>
<dbReference type="InterPro" id="IPR041505">
    <property type="entry name" value="Dis3_CSD2"/>
</dbReference>
<evidence type="ECO:0000256" key="11">
    <source>
        <dbReference type="SAM" id="MobiDB-lite"/>
    </source>
</evidence>
<dbReference type="Pfam" id="PF00773">
    <property type="entry name" value="RNB"/>
    <property type="match status" value="1"/>
</dbReference>
<evidence type="ECO:0000313" key="14">
    <source>
        <dbReference type="EMBL" id="KAK6641457.1"/>
    </source>
</evidence>
<dbReference type="SUPFAM" id="SSF50249">
    <property type="entry name" value="Nucleic acid-binding proteins"/>
    <property type="match status" value="3"/>
</dbReference>
<dbReference type="PANTHER" id="PTHR23355:SF35">
    <property type="entry name" value="EXOSOME COMPLEX EXONUCLEASE RRP44"/>
    <property type="match status" value="1"/>
</dbReference>
<feature type="domain" description="RNB" evidence="13">
    <location>
        <begin position="455"/>
        <end position="787"/>
    </location>
</feature>
<evidence type="ECO:0000256" key="4">
    <source>
        <dbReference type="ARBA" id="ARBA00022722"/>
    </source>
</evidence>
<dbReference type="InterPro" id="IPR022966">
    <property type="entry name" value="RNase_II/R_CS"/>
</dbReference>
<evidence type="ECO:0000256" key="10">
    <source>
        <dbReference type="RuleBase" id="RU003901"/>
    </source>
</evidence>
<dbReference type="Pfam" id="PF17849">
    <property type="entry name" value="OB_Dis3"/>
    <property type="match status" value="1"/>
</dbReference>
<reference evidence="14 15" key="1">
    <citation type="submission" date="2023-09" db="EMBL/GenBank/DDBJ databases">
        <title>Genomes of two closely related lineages of the louse Polyplax serrata with different host specificities.</title>
        <authorList>
            <person name="Martinu J."/>
            <person name="Tarabai H."/>
            <person name="Stefka J."/>
            <person name="Hypsa V."/>
        </authorList>
    </citation>
    <scope>NUCLEOTIDE SEQUENCE [LARGE SCALE GENOMIC DNA]</scope>
    <source>
        <strain evidence="14">98ZLc_SE</strain>
    </source>
</reference>
<dbReference type="Gene3D" id="2.40.50.140">
    <property type="entry name" value="Nucleic acid-binding proteins"/>
    <property type="match status" value="1"/>
</dbReference>
<evidence type="ECO:0000256" key="8">
    <source>
        <dbReference type="ARBA" id="ARBA00022884"/>
    </source>
</evidence>
<keyword evidence="15" id="KW-1185">Reference proteome</keyword>
<name>A0ABR1BHK5_POLSC</name>
<feature type="domain" description="PIN" evidence="12">
    <location>
        <begin position="63"/>
        <end position="176"/>
    </location>
</feature>
<protein>
    <recommendedName>
        <fullName evidence="16">Exosome complex exonuclease RRP44</fullName>
    </recommendedName>
</protein>
<dbReference type="SMART" id="SM00955">
    <property type="entry name" value="RNB"/>
    <property type="match status" value="1"/>
</dbReference>
<keyword evidence="3" id="KW-0698">rRNA processing</keyword>
<evidence type="ECO:0008006" key="16">
    <source>
        <dbReference type="Google" id="ProtNLM"/>
    </source>
</evidence>
<dbReference type="InterPro" id="IPR002716">
    <property type="entry name" value="PIN_dom"/>
</dbReference>
<dbReference type="PANTHER" id="PTHR23355">
    <property type="entry name" value="RIBONUCLEASE"/>
    <property type="match status" value="1"/>
</dbReference>
<dbReference type="PROSITE" id="PS01175">
    <property type="entry name" value="RIBONUCLEASE_II"/>
    <property type="match status" value="1"/>
</dbReference>
<dbReference type="InterPro" id="IPR001900">
    <property type="entry name" value="RNase_II/R"/>
</dbReference>
<keyword evidence="9" id="KW-0539">Nucleus</keyword>
<dbReference type="CDD" id="cd09862">
    <property type="entry name" value="PIN_Rrp44-like"/>
    <property type="match status" value="1"/>
</dbReference>
<keyword evidence="7" id="KW-0269">Exonuclease</keyword>
<evidence type="ECO:0000259" key="13">
    <source>
        <dbReference type="SMART" id="SM00955"/>
    </source>
</evidence>
<comment type="similarity">
    <text evidence="2 10">Belongs to the RNR ribonuclease family.</text>
</comment>
<dbReference type="Gene3D" id="3.40.50.1010">
    <property type="entry name" value="5'-nuclease"/>
    <property type="match status" value="1"/>
</dbReference>
<evidence type="ECO:0000256" key="7">
    <source>
        <dbReference type="ARBA" id="ARBA00022839"/>
    </source>
</evidence>
<dbReference type="InterPro" id="IPR033771">
    <property type="entry name" value="Rrp44_CSD1"/>
</dbReference>
<evidence type="ECO:0000256" key="2">
    <source>
        <dbReference type="ARBA" id="ARBA00005785"/>
    </source>
</evidence>
<feature type="region of interest" description="Disordered" evidence="11">
    <location>
        <begin position="926"/>
        <end position="952"/>
    </location>
</feature>
<evidence type="ECO:0000256" key="5">
    <source>
        <dbReference type="ARBA" id="ARBA00022801"/>
    </source>
</evidence>
<dbReference type="SMART" id="SM00670">
    <property type="entry name" value="PINc"/>
    <property type="match status" value="1"/>
</dbReference>
<dbReference type="Pfam" id="PF13638">
    <property type="entry name" value="PIN_4"/>
    <property type="match status" value="1"/>
</dbReference>
<dbReference type="SUPFAM" id="SSF88723">
    <property type="entry name" value="PIN domain-like"/>
    <property type="match status" value="1"/>
</dbReference>
<dbReference type="Proteomes" id="UP001359485">
    <property type="component" value="Unassembled WGS sequence"/>
</dbReference>
<evidence type="ECO:0000256" key="6">
    <source>
        <dbReference type="ARBA" id="ARBA00022835"/>
    </source>
</evidence>
<evidence type="ECO:0000256" key="3">
    <source>
        <dbReference type="ARBA" id="ARBA00022552"/>
    </source>
</evidence>
<organism evidence="14 15">
    <name type="scientific">Polyplax serrata</name>
    <name type="common">Common mouse louse</name>
    <dbReference type="NCBI Taxonomy" id="468196"/>
    <lineage>
        <taxon>Eukaryota</taxon>
        <taxon>Metazoa</taxon>
        <taxon>Ecdysozoa</taxon>
        <taxon>Arthropoda</taxon>
        <taxon>Hexapoda</taxon>
        <taxon>Insecta</taxon>
        <taxon>Pterygota</taxon>
        <taxon>Neoptera</taxon>
        <taxon>Paraneoptera</taxon>
        <taxon>Psocodea</taxon>
        <taxon>Troctomorpha</taxon>
        <taxon>Phthiraptera</taxon>
        <taxon>Anoplura</taxon>
        <taxon>Polyplacidae</taxon>
        <taxon>Polyplax</taxon>
    </lineage>
</organism>
<keyword evidence="6" id="KW-0271">Exosome</keyword>
<comment type="caution">
    <text evidence="14">The sequence shown here is derived from an EMBL/GenBank/DDBJ whole genome shotgun (WGS) entry which is preliminary data.</text>
</comment>
<accession>A0ABR1BHK5</accession>
<evidence type="ECO:0000256" key="9">
    <source>
        <dbReference type="ARBA" id="ARBA00023242"/>
    </source>
</evidence>
<dbReference type="Gene3D" id="2.40.50.700">
    <property type="match status" value="1"/>
</dbReference>